<dbReference type="PANTHER" id="PTHR33515:SF1">
    <property type="entry name" value="RIBOSOME-BINDING FACTOR A, CHLOROPLASTIC-RELATED"/>
    <property type="match status" value="1"/>
</dbReference>
<dbReference type="NCBIfam" id="TIGR00082">
    <property type="entry name" value="rbfA"/>
    <property type="match status" value="1"/>
</dbReference>
<dbReference type="InterPro" id="IPR020053">
    <property type="entry name" value="Ribosome-bd_factorA_CS"/>
</dbReference>
<organism evidence="3 4">
    <name type="scientific">candidate division TA06 bacterium B3_TA06</name>
    <dbReference type="NCBI Taxonomy" id="2012487"/>
    <lineage>
        <taxon>Bacteria</taxon>
        <taxon>Bacteria division TA06</taxon>
    </lineage>
</organism>
<dbReference type="InterPro" id="IPR000238">
    <property type="entry name" value="RbfA"/>
</dbReference>
<dbReference type="GO" id="GO:0043024">
    <property type="term" value="F:ribosomal small subunit binding"/>
    <property type="evidence" value="ECO:0007669"/>
    <property type="project" value="TreeGrafter"/>
</dbReference>
<accession>A0A532VAW0</accession>
<proteinExistence type="inferred from homology"/>
<dbReference type="PANTHER" id="PTHR33515">
    <property type="entry name" value="RIBOSOME-BINDING FACTOR A, CHLOROPLASTIC-RELATED"/>
    <property type="match status" value="1"/>
</dbReference>
<comment type="subunit">
    <text evidence="2">Monomer. Binds 30S ribosomal subunits, but not 50S ribosomal subunits or 70S ribosomes.</text>
</comment>
<dbReference type="GO" id="GO:0030490">
    <property type="term" value="P:maturation of SSU-rRNA"/>
    <property type="evidence" value="ECO:0007669"/>
    <property type="project" value="UniProtKB-UniRule"/>
</dbReference>
<dbReference type="Pfam" id="PF02033">
    <property type="entry name" value="RBFA"/>
    <property type="match status" value="1"/>
</dbReference>
<dbReference type="EMBL" id="NJBO01000001">
    <property type="protein sequence ID" value="TKJ44344.1"/>
    <property type="molecule type" value="Genomic_DNA"/>
</dbReference>
<evidence type="ECO:0000256" key="2">
    <source>
        <dbReference type="HAMAP-Rule" id="MF_00003"/>
    </source>
</evidence>
<evidence type="ECO:0000313" key="4">
    <source>
        <dbReference type="Proteomes" id="UP000317778"/>
    </source>
</evidence>
<evidence type="ECO:0000313" key="3">
    <source>
        <dbReference type="EMBL" id="TKJ44344.1"/>
    </source>
</evidence>
<dbReference type="PROSITE" id="PS01319">
    <property type="entry name" value="RBFA"/>
    <property type="match status" value="1"/>
</dbReference>
<gene>
    <name evidence="2 3" type="primary">rbfA</name>
    <name evidence="3" type="ORF">CEE36_00975</name>
</gene>
<comment type="function">
    <text evidence="2">One of several proteins that assist in the late maturation steps of the functional core of the 30S ribosomal subunit. Associates with free 30S ribosomal subunits (but not with 30S subunits that are part of 70S ribosomes or polysomes). Required for efficient processing of 16S rRNA. May interact with the 5'-terminal helix region of 16S rRNA.</text>
</comment>
<comment type="subcellular location">
    <subcellularLocation>
        <location evidence="2">Cytoplasm</location>
    </subcellularLocation>
</comment>
<keyword evidence="2" id="KW-0963">Cytoplasm</keyword>
<dbReference type="Proteomes" id="UP000317778">
    <property type="component" value="Unassembled WGS sequence"/>
</dbReference>
<name>A0A532VAW0_UNCT6</name>
<comment type="similarity">
    <text evidence="2">Belongs to the RbfA family.</text>
</comment>
<keyword evidence="1 2" id="KW-0690">Ribosome biogenesis</keyword>
<dbReference type="HAMAP" id="MF_00003">
    <property type="entry name" value="RbfA"/>
    <property type="match status" value="1"/>
</dbReference>
<sequence>MSVERARRVASLVKQNVASILLEDSTRPEMRWITITDCVVTRDLKRADLYFTTIEQNLPLEKARQALEEEKGTIKRQLASRIVIKYMPDLRFIWDETVMIEKKIREIQDERSRSTERDT</sequence>
<dbReference type="AlphaFoldDB" id="A0A532VAW0"/>
<dbReference type="InterPro" id="IPR015946">
    <property type="entry name" value="KH_dom-like_a/b"/>
</dbReference>
<reference evidence="3 4" key="1">
    <citation type="submission" date="2017-06" db="EMBL/GenBank/DDBJ databases">
        <title>Novel microbial phyla capable of carbon fixation and sulfur reduction in deep-sea sediments.</title>
        <authorList>
            <person name="Huang J."/>
            <person name="Baker B."/>
            <person name="Wang Y."/>
        </authorList>
    </citation>
    <scope>NUCLEOTIDE SEQUENCE [LARGE SCALE GENOMIC DNA]</scope>
    <source>
        <strain evidence="3">B3_TA06</strain>
    </source>
</reference>
<comment type="caution">
    <text evidence="3">The sequence shown here is derived from an EMBL/GenBank/DDBJ whole genome shotgun (WGS) entry which is preliminary data.</text>
</comment>
<dbReference type="Gene3D" id="3.30.300.20">
    <property type="match status" value="1"/>
</dbReference>
<dbReference type="SUPFAM" id="SSF89919">
    <property type="entry name" value="Ribosome-binding factor A, RbfA"/>
    <property type="match status" value="1"/>
</dbReference>
<evidence type="ECO:0000256" key="1">
    <source>
        <dbReference type="ARBA" id="ARBA00022517"/>
    </source>
</evidence>
<protein>
    <recommendedName>
        <fullName evidence="2">Ribosome-binding factor A</fullName>
    </recommendedName>
</protein>
<dbReference type="GO" id="GO:0005829">
    <property type="term" value="C:cytosol"/>
    <property type="evidence" value="ECO:0007669"/>
    <property type="project" value="TreeGrafter"/>
</dbReference>
<dbReference type="InterPro" id="IPR023799">
    <property type="entry name" value="RbfA_dom_sf"/>
</dbReference>